<dbReference type="Proteomes" id="UP000265341">
    <property type="component" value="Unassembled WGS sequence"/>
</dbReference>
<comment type="caution">
    <text evidence="1">The sequence shown here is derived from an EMBL/GenBank/DDBJ whole genome shotgun (WGS) entry which is preliminary data.</text>
</comment>
<gene>
    <name evidence="1" type="ORF">Mrose_01061</name>
</gene>
<dbReference type="RefSeq" id="WP_147371575.1">
    <property type="nucleotide sequence ID" value="NZ_QWLA01000014.1"/>
</dbReference>
<accession>A0A399ETQ8</accession>
<dbReference type="AlphaFoldDB" id="A0A399ETQ8"/>
<evidence type="ECO:0000313" key="1">
    <source>
        <dbReference type="EMBL" id="RIH87994.1"/>
    </source>
</evidence>
<sequence length="135" mass="15047">MKWGIGVAITLVGVLLGLAQAGGSRLLGLPMLGELNSVYQGTPVMTVVPYENSYLVFTCTELENLTWVGQQEYATLIEQAFVGEVEDEGWSYTMLQKEPRGFFFSLERNGRERVLGWWSFLGEGTALTLCRDDID</sequence>
<organism evidence="1 2">
    <name type="scientific">Calidithermus roseus</name>
    <dbReference type="NCBI Taxonomy" id="1644118"/>
    <lineage>
        <taxon>Bacteria</taxon>
        <taxon>Thermotogati</taxon>
        <taxon>Deinococcota</taxon>
        <taxon>Deinococci</taxon>
        <taxon>Thermales</taxon>
        <taxon>Thermaceae</taxon>
        <taxon>Calidithermus</taxon>
    </lineage>
</organism>
<proteinExistence type="predicted"/>
<evidence type="ECO:0000313" key="2">
    <source>
        <dbReference type="Proteomes" id="UP000265341"/>
    </source>
</evidence>
<dbReference type="EMBL" id="QWLA01000014">
    <property type="protein sequence ID" value="RIH87994.1"/>
    <property type="molecule type" value="Genomic_DNA"/>
</dbReference>
<protein>
    <submittedName>
        <fullName evidence="1">Uncharacterized protein</fullName>
    </submittedName>
</protein>
<name>A0A399ETQ8_9DEIN</name>
<keyword evidence="2" id="KW-1185">Reference proteome</keyword>
<reference evidence="1 2" key="1">
    <citation type="submission" date="2018-08" db="EMBL/GenBank/DDBJ databases">
        <title>Meiothermus roseus NBRC 110900 genome sequencing project.</title>
        <authorList>
            <person name="Da Costa M.S."/>
            <person name="Albuquerque L."/>
            <person name="Raposo P."/>
            <person name="Froufe H.J.C."/>
            <person name="Barroso C.S."/>
            <person name="Egas C."/>
        </authorList>
    </citation>
    <scope>NUCLEOTIDE SEQUENCE [LARGE SCALE GENOMIC DNA]</scope>
    <source>
        <strain evidence="1 2">NBRC 110900</strain>
    </source>
</reference>